<name>A0A0T6BGK8_9SCAR</name>
<evidence type="ECO:0000313" key="2">
    <source>
        <dbReference type="Proteomes" id="UP000051574"/>
    </source>
</evidence>
<dbReference type="EMBL" id="LJIG01000509">
    <property type="protein sequence ID" value="KRT86431.1"/>
    <property type="molecule type" value="Genomic_DNA"/>
</dbReference>
<protein>
    <submittedName>
        <fullName evidence="1">Uncharacterized protein</fullName>
    </submittedName>
</protein>
<dbReference type="Proteomes" id="UP000051574">
    <property type="component" value="Unassembled WGS sequence"/>
</dbReference>
<reference evidence="1 2" key="1">
    <citation type="submission" date="2015-09" db="EMBL/GenBank/DDBJ databases">
        <title>Draft genome of the scarab beetle Oryctes borbonicus.</title>
        <authorList>
            <person name="Meyer J.M."/>
            <person name="Markov G.V."/>
            <person name="Baskaran P."/>
            <person name="Herrmann M."/>
            <person name="Sommer R.J."/>
            <person name="Roedelsperger C."/>
        </authorList>
    </citation>
    <scope>NUCLEOTIDE SEQUENCE [LARGE SCALE GENOMIC DNA]</scope>
    <source>
        <strain evidence="1">OB123</strain>
        <tissue evidence="1">Whole animal</tissue>
    </source>
</reference>
<gene>
    <name evidence="1" type="ORF">AMK59_2859</name>
</gene>
<proteinExistence type="predicted"/>
<sequence length="163" mass="18159">MAKQTPGSKCDTGSKYELSVTALFIALLSKNANVEDYRIFSNLAEAQPFNDIVAEVQFKGSKQTQICAIQVKSGKDNLNVNKYCNGYDKIIVEGGLKFGDSARNDRISFWYFCSKSPTKKTFPLTRKAGTVDLKLKPRCGPCNLHESIFDKTVSHELFSENSI</sequence>
<comment type="caution">
    <text evidence="1">The sequence shown here is derived from an EMBL/GenBank/DDBJ whole genome shotgun (WGS) entry which is preliminary data.</text>
</comment>
<keyword evidence="2" id="KW-1185">Reference proteome</keyword>
<dbReference type="AlphaFoldDB" id="A0A0T6BGK8"/>
<evidence type="ECO:0000313" key="1">
    <source>
        <dbReference type="EMBL" id="KRT86431.1"/>
    </source>
</evidence>
<accession>A0A0T6BGK8</accession>
<organism evidence="1 2">
    <name type="scientific">Oryctes borbonicus</name>
    <dbReference type="NCBI Taxonomy" id="1629725"/>
    <lineage>
        <taxon>Eukaryota</taxon>
        <taxon>Metazoa</taxon>
        <taxon>Ecdysozoa</taxon>
        <taxon>Arthropoda</taxon>
        <taxon>Hexapoda</taxon>
        <taxon>Insecta</taxon>
        <taxon>Pterygota</taxon>
        <taxon>Neoptera</taxon>
        <taxon>Endopterygota</taxon>
        <taxon>Coleoptera</taxon>
        <taxon>Polyphaga</taxon>
        <taxon>Scarabaeiformia</taxon>
        <taxon>Scarabaeidae</taxon>
        <taxon>Dynastinae</taxon>
        <taxon>Oryctes</taxon>
    </lineage>
</organism>